<evidence type="ECO:0000313" key="3">
    <source>
        <dbReference type="Proteomes" id="UP000027120"/>
    </source>
</evidence>
<reference evidence="2 3" key="1">
    <citation type="submission" date="2014-04" db="EMBL/GenBank/DDBJ databases">
        <authorList>
            <consortium name="International Citrus Genome Consortium"/>
            <person name="Gmitter F."/>
            <person name="Chen C."/>
            <person name="Farmerie W."/>
            <person name="Harkins T."/>
            <person name="Desany B."/>
            <person name="Mohiuddin M."/>
            <person name="Kodira C."/>
            <person name="Borodovsky M."/>
            <person name="Lomsadze A."/>
            <person name="Burns P."/>
            <person name="Jenkins J."/>
            <person name="Prochnik S."/>
            <person name="Shu S."/>
            <person name="Chapman J."/>
            <person name="Pitluck S."/>
            <person name="Schmutz J."/>
            <person name="Rokhsar D."/>
        </authorList>
    </citation>
    <scope>NUCLEOTIDE SEQUENCE</scope>
</reference>
<dbReference type="Gene3D" id="3.10.180.10">
    <property type="entry name" value="2,3-Dihydroxybiphenyl 1,2-Dioxygenase, domain 1"/>
    <property type="match status" value="1"/>
</dbReference>
<protein>
    <recommendedName>
        <fullName evidence="1">Glyoxalase At5g48480-like N-terminal domain-containing protein</fullName>
    </recommendedName>
</protein>
<feature type="domain" description="Glyoxalase At5g48480-like N-terminal" evidence="1">
    <location>
        <begin position="16"/>
        <end position="60"/>
    </location>
</feature>
<dbReference type="Proteomes" id="UP000027120">
    <property type="component" value="Unassembled WGS sequence"/>
</dbReference>
<evidence type="ECO:0000313" key="2">
    <source>
        <dbReference type="EMBL" id="KDO40784.1"/>
    </source>
</evidence>
<evidence type="ECO:0000259" key="1">
    <source>
        <dbReference type="Pfam" id="PF22656"/>
    </source>
</evidence>
<gene>
    <name evidence="2" type="ORF">CISIN_1g034304mg</name>
</gene>
<dbReference type="Pfam" id="PF22656">
    <property type="entry name" value="At5g48480-like_N"/>
    <property type="match status" value="1"/>
</dbReference>
<dbReference type="InterPro" id="IPR029068">
    <property type="entry name" value="Glyas_Bleomycin-R_OHBP_Dase"/>
</dbReference>
<proteinExistence type="predicted"/>
<dbReference type="PANTHER" id="PTHR34109:SF1">
    <property type="entry name" value="VOC DOMAIN-CONTAINING PROTEIN"/>
    <property type="match status" value="1"/>
</dbReference>
<name>A0A067DCS2_CITSI</name>
<dbReference type="PANTHER" id="PTHR34109">
    <property type="entry name" value="BNAUNNG04460D PROTEIN-RELATED"/>
    <property type="match status" value="1"/>
</dbReference>
<organism evidence="2 3">
    <name type="scientific">Citrus sinensis</name>
    <name type="common">Sweet orange</name>
    <name type="synonym">Citrus aurantium var. sinensis</name>
    <dbReference type="NCBI Taxonomy" id="2711"/>
    <lineage>
        <taxon>Eukaryota</taxon>
        <taxon>Viridiplantae</taxon>
        <taxon>Streptophyta</taxon>
        <taxon>Embryophyta</taxon>
        <taxon>Tracheophyta</taxon>
        <taxon>Spermatophyta</taxon>
        <taxon>Magnoliopsida</taxon>
        <taxon>eudicotyledons</taxon>
        <taxon>Gunneridae</taxon>
        <taxon>Pentapetalae</taxon>
        <taxon>rosids</taxon>
        <taxon>malvids</taxon>
        <taxon>Sapindales</taxon>
        <taxon>Rutaceae</taxon>
        <taxon>Aurantioideae</taxon>
        <taxon>Citrus</taxon>
    </lineage>
</organism>
<dbReference type="AlphaFoldDB" id="A0A067DCS2"/>
<dbReference type="InterPro" id="IPR054576">
    <property type="entry name" value="At5g48480-like_N"/>
</dbReference>
<sequence length="98" mass="11001">MAAPATSANFMGMKLQLLVEASKAIDAIQFYKTAFGAVEISRIMETKRKAEKELNSRLSAPHFLSLTFPMILLQLRIWESDASSGRRLMTLRLSSPRL</sequence>
<dbReference type="EMBL" id="KK785821">
    <property type="protein sequence ID" value="KDO40784.1"/>
    <property type="molecule type" value="Genomic_DNA"/>
</dbReference>
<keyword evidence="3" id="KW-1185">Reference proteome</keyword>
<accession>A0A067DCS2</accession>